<comment type="caution">
    <text evidence="2">The sequence shown here is derived from an EMBL/GenBank/DDBJ whole genome shotgun (WGS) entry which is preliminary data.</text>
</comment>
<sequence length="53" mass="6553">MIKLCCLKDLAFKKRYYELIVWSESLNGIIFFVNYCYKNLKYYLLIFMKLRKA</sequence>
<keyword evidence="1" id="KW-1133">Transmembrane helix</keyword>
<reference evidence="2" key="1">
    <citation type="submission" date="2023-07" db="EMBL/GenBank/DDBJ databases">
        <title>Genomic Encyclopedia of Type Strains, Phase IV (KMG-IV): sequencing the most valuable type-strain genomes for metagenomic binning, comparative biology and taxonomic classification.</title>
        <authorList>
            <person name="Goeker M."/>
        </authorList>
    </citation>
    <scope>NUCLEOTIDE SEQUENCE</scope>
    <source>
        <strain evidence="2">DSM 26174</strain>
    </source>
</reference>
<evidence type="ECO:0000313" key="3">
    <source>
        <dbReference type="Proteomes" id="UP001185092"/>
    </source>
</evidence>
<name>A0AAE3XMD6_9BACT</name>
<dbReference type="Proteomes" id="UP001185092">
    <property type="component" value="Unassembled WGS sequence"/>
</dbReference>
<dbReference type="AlphaFoldDB" id="A0AAE3XMD6"/>
<keyword evidence="1" id="KW-0472">Membrane</keyword>
<accession>A0AAE3XMD6</accession>
<gene>
    <name evidence="2" type="ORF">HNQ88_002290</name>
</gene>
<dbReference type="EMBL" id="JAVDQD010000002">
    <property type="protein sequence ID" value="MDR6239253.1"/>
    <property type="molecule type" value="Genomic_DNA"/>
</dbReference>
<feature type="transmembrane region" description="Helical" evidence="1">
    <location>
        <begin position="19"/>
        <end position="37"/>
    </location>
</feature>
<organism evidence="2 3">
    <name type="scientific">Aureibacter tunicatorum</name>
    <dbReference type="NCBI Taxonomy" id="866807"/>
    <lineage>
        <taxon>Bacteria</taxon>
        <taxon>Pseudomonadati</taxon>
        <taxon>Bacteroidota</taxon>
        <taxon>Cytophagia</taxon>
        <taxon>Cytophagales</taxon>
        <taxon>Persicobacteraceae</taxon>
        <taxon>Aureibacter</taxon>
    </lineage>
</organism>
<protein>
    <submittedName>
        <fullName evidence="2">Uncharacterized protein</fullName>
    </submittedName>
</protein>
<keyword evidence="3" id="KW-1185">Reference proteome</keyword>
<evidence type="ECO:0000313" key="2">
    <source>
        <dbReference type="EMBL" id="MDR6239253.1"/>
    </source>
</evidence>
<proteinExistence type="predicted"/>
<evidence type="ECO:0000256" key="1">
    <source>
        <dbReference type="SAM" id="Phobius"/>
    </source>
</evidence>
<keyword evidence="1" id="KW-0812">Transmembrane</keyword>